<dbReference type="RefSeq" id="WP_011254811.1">
    <property type="nucleotide sequence ID" value="NC_006823.1"/>
</dbReference>
<dbReference type="InterPro" id="IPR036737">
    <property type="entry name" value="OmpA-like_sf"/>
</dbReference>
<evidence type="ECO:0000313" key="5">
    <source>
        <dbReference type="Proteomes" id="UP000006552"/>
    </source>
</evidence>
<dbReference type="AlphaFoldDB" id="Q5NX48"/>
<feature type="chain" id="PRO_5004261064" evidence="2">
    <location>
        <begin position="25"/>
        <end position="201"/>
    </location>
</feature>
<geneLocation type="plasmid" evidence="5">
    <name>pAzo1</name>
</geneLocation>
<feature type="domain" description="OmpA-like" evidence="3">
    <location>
        <begin position="91"/>
        <end position="201"/>
    </location>
</feature>
<evidence type="ECO:0000259" key="3">
    <source>
        <dbReference type="PROSITE" id="PS51123"/>
    </source>
</evidence>
<dbReference type="CDD" id="cd07185">
    <property type="entry name" value="OmpA_C-like"/>
    <property type="match status" value="1"/>
</dbReference>
<evidence type="ECO:0000256" key="2">
    <source>
        <dbReference type="SAM" id="SignalP"/>
    </source>
</evidence>
<keyword evidence="4" id="KW-0614">Plasmid</keyword>
<dbReference type="Proteomes" id="UP000006552">
    <property type="component" value="Plasmid 1"/>
</dbReference>
<dbReference type="Gene3D" id="3.30.1330.60">
    <property type="entry name" value="OmpA-like domain"/>
    <property type="match status" value="1"/>
</dbReference>
<dbReference type="OrthoDB" id="8526422at2"/>
<dbReference type="GO" id="GO:0016020">
    <property type="term" value="C:membrane"/>
    <property type="evidence" value="ECO:0007669"/>
    <property type="project" value="UniProtKB-UniRule"/>
</dbReference>
<dbReference type="SUPFAM" id="SSF103088">
    <property type="entry name" value="OmpA-like"/>
    <property type="match status" value="1"/>
</dbReference>
<dbReference type="KEGG" id="eba:p1B164"/>
<reference evidence="4 5" key="1">
    <citation type="journal article" date="2005" name="Arch. Microbiol.">
        <title>The genome sequence of an anaerobic aromatic-degrading denitrifying bacterium, strain EbN1.</title>
        <authorList>
            <person name="Rabus R."/>
            <person name="Kube M."/>
            <person name="Heider J."/>
            <person name="Beck A."/>
            <person name="Heitmann K."/>
            <person name="Widdel F."/>
            <person name="Reinhardt R."/>
        </authorList>
    </citation>
    <scope>NUCLEOTIDE SEQUENCE [LARGE SCALE GENOMIC DNA]</scope>
    <source>
        <strain evidence="4 5">EbN1</strain>
        <plasmid evidence="5">Plasmid pAzo1</plasmid>
    </source>
</reference>
<keyword evidence="1" id="KW-0472">Membrane</keyword>
<name>Q5NX48_AROAE</name>
<sequence length="201" mass="21996">MKPQVPLNILLAAAAFIGATSVIAQDRHSVYPFEATEYEPSQFSYGVGQDTATTLIKRPVQKGETQWVEMERTPLRTASTSAKSDGTGSNTGDYDLIPGATVFFAFDSTVPLNPEVISSFQFGDDTKIRLIGRTDPIGTNSYNDRLAYKRAASVASLFKLKGMKQSQMELVSLGARSPIAPTDTESGRQKNRQVLIELRKQ</sequence>
<feature type="signal peptide" evidence="2">
    <location>
        <begin position="1"/>
        <end position="24"/>
    </location>
</feature>
<dbReference type="InterPro" id="IPR006665">
    <property type="entry name" value="OmpA-like"/>
</dbReference>
<accession>Q5NX48</accession>
<evidence type="ECO:0000256" key="1">
    <source>
        <dbReference type="PROSITE-ProRule" id="PRU00473"/>
    </source>
</evidence>
<organism evidence="4 5">
    <name type="scientific">Aromatoleum aromaticum (strain DSM 19018 / LMG 30748 / EbN1)</name>
    <name type="common">Azoarcus sp. (strain EbN1)</name>
    <dbReference type="NCBI Taxonomy" id="76114"/>
    <lineage>
        <taxon>Bacteria</taxon>
        <taxon>Pseudomonadati</taxon>
        <taxon>Pseudomonadota</taxon>
        <taxon>Betaproteobacteria</taxon>
        <taxon>Rhodocyclales</taxon>
        <taxon>Rhodocyclaceae</taxon>
        <taxon>Aromatoleum</taxon>
    </lineage>
</organism>
<proteinExistence type="predicted"/>
<dbReference type="Pfam" id="PF00691">
    <property type="entry name" value="OmpA"/>
    <property type="match status" value="1"/>
</dbReference>
<dbReference type="PANTHER" id="PTHR30329:SF21">
    <property type="entry name" value="LIPOPROTEIN YIAD-RELATED"/>
    <property type="match status" value="1"/>
</dbReference>
<keyword evidence="2" id="KW-0732">Signal</keyword>
<dbReference type="InterPro" id="IPR050330">
    <property type="entry name" value="Bact_OuterMem_StrucFunc"/>
</dbReference>
<dbReference type="HOGENOM" id="CLU_1358132_0_0_4"/>
<gene>
    <name evidence="4" type="primary">ompA</name>
    <name evidence="4" type="ORF">p1B164</name>
</gene>
<evidence type="ECO:0000313" key="4">
    <source>
        <dbReference type="EMBL" id="CAI10366.1"/>
    </source>
</evidence>
<protein>
    <submittedName>
        <fullName evidence="4">OmpA family protein</fullName>
    </submittedName>
</protein>
<dbReference type="EMBL" id="CR555307">
    <property type="protein sequence ID" value="CAI10366.1"/>
    <property type="molecule type" value="Genomic_DNA"/>
</dbReference>
<keyword evidence="5" id="KW-1185">Reference proteome</keyword>
<dbReference type="PROSITE" id="PS51123">
    <property type="entry name" value="OMPA_2"/>
    <property type="match status" value="1"/>
</dbReference>
<dbReference type="PANTHER" id="PTHR30329">
    <property type="entry name" value="STATOR ELEMENT OF FLAGELLAR MOTOR COMPLEX"/>
    <property type="match status" value="1"/>
</dbReference>